<evidence type="ECO:0000313" key="3">
    <source>
        <dbReference type="EMBL" id="HER39652.1"/>
    </source>
</evidence>
<keyword evidence="3" id="KW-0808">Transferase</keyword>
<dbReference type="GO" id="GO:0008483">
    <property type="term" value="F:transaminase activity"/>
    <property type="evidence" value="ECO:0007669"/>
    <property type="project" value="UniProtKB-KW"/>
</dbReference>
<feature type="non-terminal residue" evidence="3">
    <location>
        <position position="327"/>
    </location>
</feature>
<dbReference type="AlphaFoldDB" id="A0A7C2RBM9"/>
<evidence type="ECO:0000256" key="1">
    <source>
        <dbReference type="ARBA" id="ARBA00022898"/>
    </source>
</evidence>
<dbReference type="InterPro" id="IPR015424">
    <property type="entry name" value="PyrdxlP-dep_Trfase"/>
</dbReference>
<dbReference type="Pfam" id="PF00266">
    <property type="entry name" value="Aminotran_5"/>
    <property type="match status" value="1"/>
</dbReference>
<dbReference type="SUPFAM" id="SSF53383">
    <property type="entry name" value="PLP-dependent transferases"/>
    <property type="match status" value="1"/>
</dbReference>
<accession>A0A7C2RBM9</accession>
<reference evidence="3" key="1">
    <citation type="journal article" date="2020" name="mSystems">
        <title>Genome- and Community-Level Interaction Insights into Carbon Utilization and Element Cycling Functions of Hydrothermarchaeota in Hydrothermal Sediment.</title>
        <authorList>
            <person name="Zhou Z."/>
            <person name="Liu Y."/>
            <person name="Xu W."/>
            <person name="Pan J."/>
            <person name="Luo Z.H."/>
            <person name="Li M."/>
        </authorList>
    </citation>
    <scope>NUCLEOTIDE SEQUENCE [LARGE SCALE GENOMIC DNA]</scope>
    <source>
        <strain evidence="3">SpSt-1235</strain>
    </source>
</reference>
<comment type="caution">
    <text evidence="3">The sequence shown here is derived from an EMBL/GenBank/DDBJ whole genome shotgun (WGS) entry which is preliminary data.</text>
</comment>
<dbReference type="Gene3D" id="3.40.640.10">
    <property type="entry name" value="Type I PLP-dependent aspartate aminotransferase-like (Major domain)"/>
    <property type="match status" value="1"/>
</dbReference>
<dbReference type="Gene3D" id="3.90.1150.10">
    <property type="entry name" value="Aspartate Aminotransferase, domain 1"/>
    <property type="match status" value="1"/>
</dbReference>
<dbReference type="InterPro" id="IPR015422">
    <property type="entry name" value="PyrdxlP-dep_Trfase_small"/>
</dbReference>
<keyword evidence="1" id="KW-0663">Pyridoxal phosphate</keyword>
<dbReference type="InterPro" id="IPR000192">
    <property type="entry name" value="Aminotrans_V_dom"/>
</dbReference>
<organism evidence="3">
    <name type="scientific">Salinimicrobium catena</name>
    <dbReference type="NCBI Taxonomy" id="390640"/>
    <lineage>
        <taxon>Bacteria</taxon>
        <taxon>Pseudomonadati</taxon>
        <taxon>Bacteroidota</taxon>
        <taxon>Flavobacteriia</taxon>
        <taxon>Flavobacteriales</taxon>
        <taxon>Flavobacteriaceae</taxon>
        <taxon>Salinimicrobium</taxon>
    </lineage>
</organism>
<feature type="domain" description="Aminotransferase class V" evidence="2">
    <location>
        <begin position="29"/>
        <end position="327"/>
    </location>
</feature>
<dbReference type="PANTHER" id="PTHR43586">
    <property type="entry name" value="CYSTEINE DESULFURASE"/>
    <property type="match status" value="1"/>
</dbReference>
<dbReference type="EMBL" id="DSEE01000024">
    <property type="protein sequence ID" value="HER39652.1"/>
    <property type="molecule type" value="Genomic_DNA"/>
</dbReference>
<gene>
    <name evidence="3" type="ORF">ENO10_00350</name>
</gene>
<dbReference type="Proteomes" id="UP000885753">
    <property type="component" value="Unassembled WGS sequence"/>
</dbReference>
<name>A0A7C2RBM9_9FLAO</name>
<dbReference type="PANTHER" id="PTHR43586:SF21">
    <property type="entry name" value="PYRIDOXAL PHOSPHATE (PLP)-DEPENDENT ASPARTATE AMINOTRANSFERASE SUPERFAMILY"/>
    <property type="match status" value="1"/>
</dbReference>
<protein>
    <submittedName>
        <fullName evidence="3">Aminotransferase class V-fold PLP-dependent enzyme</fullName>
    </submittedName>
</protein>
<dbReference type="InterPro" id="IPR015421">
    <property type="entry name" value="PyrdxlP-dep_Trfase_major"/>
</dbReference>
<evidence type="ECO:0000259" key="2">
    <source>
        <dbReference type="Pfam" id="PF00266"/>
    </source>
</evidence>
<proteinExistence type="predicted"/>
<sequence length="327" mass="36071">MKSNDFPIDKVRSLFPALNIKDQEQVFPIYFDGPGGTQMVQPCIDRMLEYITTGMANLHGTFSTSIKTDRLLEEAKASVGDLLNCSPREVAFGQNMTSLAFHVSRSLRSFISKGDEIVVTQLDHRANVDPWLYLAKETGAVVKFISVNKEELTLDLSQLDRIITPKTKLVAVGLASNLTGTISEAETIFSKARQAGALTIADAVHAVPHFAVDFQKLNCDILFCSAYKFFGPHLGIAVIKADLFEKLPVPKLQPAPAEIPYKLETGTQNHEGIAGLCGAISFIEQLGRGENAAERIRSGMERIEQHEEELISEMDAFLKSIPEVELY</sequence>
<keyword evidence="3" id="KW-0032">Aminotransferase</keyword>